<protein>
    <submittedName>
        <fullName evidence="1">Uncharacterized protein</fullName>
    </submittedName>
</protein>
<name>A0A250XAV7_9CHLO</name>
<dbReference type="Proteomes" id="UP000232323">
    <property type="component" value="Unassembled WGS sequence"/>
</dbReference>
<sequence length="356" mass="38777">MTSVATRPVMTACAANDMSYELPGSSQFGSSLVFQMENNEDFSEQDCNHKLAEHVKNVKDRVSAFASPSSSFASRLISDVSSFRRVLLREGSELDTVELASKLSSFGYSVSVRSALGGGNSCFRNLRHDFLLVRGTDEFEGIECIVDLHFKEQFEIPHPTEAYLEILACVPEDFVGPLSRLMPLVQTLSSEMAESFTAKGLTLPPWRRTQSMLSKWVPAKSRDVEFARGSCDSMTSPSGVSAAEGMSPTSVIMECRMLNGTVKRAANNDRAEVLEGYQTQFLGMPTVPLHGMPILQLTPVLHQGSLFHRPQQQLNIPRSLSGSSVGASGEHGSSTMNAYKVHVGFEVGAAHETSSP</sequence>
<dbReference type="InterPro" id="IPR006502">
    <property type="entry name" value="PDDEXK-like"/>
</dbReference>
<comment type="caution">
    <text evidence="1">The sequence shown here is derived from an EMBL/GenBank/DDBJ whole genome shotgun (WGS) entry which is preliminary data.</text>
</comment>
<reference evidence="1 2" key="1">
    <citation type="submission" date="2017-08" db="EMBL/GenBank/DDBJ databases">
        <title>Acidophilic green algal genome provides insights into adaptation to an acidic environment.</title>
        <authorList>
            <person name="Hirooka S."/>
            <person name="Hirose Y."/>
            <person name="Kanesaki Y."/>
            <person name="Higuchi S."/>
            <person name="Fujiwara T."/>
            <person name="Onuma R."/>
            <person name="Era A."/>
            <person name="Ohbayashi R."/>
            <person name="Uzuka A."/>
            <person name="Nozaki H."/>
            <person name="Yoshikawa H."/>
            <person name="Miyagishima S.Y."/>
        </authorList>
    </citation>
    <scope>NUCLEOTIDE SEQUENCE [LARGE SCALE GENOMIC DNA]</scope>
    <source>
        <strain evidence="1 2">NIES-2499</strain>
    </source>
</reference>
<dbReference type="OrthoDB" id="691424at2759"/>
<proteinExistence type="predicted"/>
<dbReference type="PANTHER" id="PTHR31579">
    <property type="entry name" value="OS03G0796600 PROTEIN"/>
    <property type="match status" value="1"/>
</dbReference>
<evidence type="ECO:0000313" key="1">
    <source>
        <dbReference type="EMBL" id="GAX80218.1"/>
    </source>
</evidence>
<dbReference type="AlphaFoldDB" id="A0A250XAV7"/>
<keyword evidence="2" id="KW-1185">Reference proteome</keyword>
<dbReference type="EMBL" id="BEGY01000050">
    <property type="protein sequence ID" value="GAX80218.1"/>
    <property type="molecule type" value="Genomic_DNA"/>
</dbReference>
<evidence type="ECO:0000313" key="2">
    <source>
        <dbReference type="Proteomes" id="UP000232323"/>
    </source>
</evidence>
<accession>A0A250XAV7</accession>
<gene>
    <name evidence="1" type="ORF">CEUSTIGMA_g7656.t1</name>
</gene>
<dbReference type="Pfam" id="PF04720">
    <property type="entry name" value="PDDEXK_6"/>
    <property type="match status" value="1"/>
</dbReference>
<dbReference type="PANTHER" id="PTHR31579:SF1">
    <property type="entry name" value="OS03G0796600 PROTEIN"/>
    <property type="match status" value="1"/>
</dbReference>
<organism evidence="1 2">
    <name type="scientific">Chlamydomonas eustigma</name>
    <dbReference type="NCBI Taxonomy" id="1157962"/>
    <lineage>
        <taxon>Eukaryota</taxon>
        <taxon>Viridiplantae</taxon>
        <taxon>Chlorophyta</taxon>
        <taxon>core chlorophytes</taxon>
        <taxon>Chlorophyceae</taxon>
        <taxon>CS clade</taxon>
        <taxon>Chlamydomonadales</taxon>
        <taxon>Chlamydomonadaceae</taxon>
        <taxon>Chlamydomonas</taxon>
    </lineage>
</organism>
<dbReference type="STRING" id="1157962.A0A250XAV7"/>